<comment type="pathway">
    <text evidence="7">Cell wall biogenesis; peptidoglycan biosynthesis.</text>
</comment>
<keyword evidence="7" id="KW-0961">Cell wall biogenesis/degradation</keyword>
<reference evidence="11" key="1">
    <citation type="submission" date="2016-10" db="EMBL/GenBank/DDBJ databases">
        <authorList>
            <person name="Varghese N."/>
            <person name="Submissions S."/>
        </authorList>
    </citation>
    <scope>NUCLEOTIDE SEQUENCE [LARGE SCALE GENOMIC DNA]</scope>
    <source>
        <strain evidence="11">DSM 44718</strain>
    </source>
</reference>
<sequence>MRAVIVAMAVAFLVSLFGTPLAIKVFTRLKAGQPIRADGPQMHMGKKGTPTMGGVVFIVATVIAYVAGHIALTTLPSQQIFQVGPTITALVLLGLLVFCGAVGFIDDFLKVRRRHSGGLNKRGKLLGQLLVGATFGIVALYFPSTMLDTTGSRTNSETVGSTAISFIREVSWLDIGKVGSVILFVFVVLAATNGVNLTDGLDGLATGATTMVLGAYALIAFWQYRHWCADPSYVKAGADTYCYAVRDPLEIALIAGAGAGACVGFLWWNTSPARIFMGDTGALGLGGLIAGMAMSTRTIMLLPIIGGLYVIITMSVVIQIISFKTTGKRVFRMSPLQHHFELAGWSEVNIVVRFWIIAGIGVAMALGLFYSDFLAAVS</sequence>
<keyword evidence="7" id="KW-0131">Cell cycle</keyword>
<comment type="similarity">
    <text evidence="2 7">Belongs to the glycosyltransferase 4 family. MraY subfamily.</text>
</comment>
<evidence type="ECO:0000256" key="5">
    <source>
        <dbReference type="ARBA" id="ARBA00022989"/>
    </source>
</evidence>
<keyword evidence="11" id="KW-1185">Reference proteome</keyword>
<evidence type="ECO:0000256" key="1">
    <source>
        <dbReference type="ARBA" id="ARBA00004141"/>
    </source>
</evidence>
<dbReference type="InterPro" id="IPR003524">
    <property type="entry name" value="PNAcMuramoyl-5peptid_Trfase"/>
</dbReference>
<dbReference type="EMBL" id="FNQB01000001">
    <property type="protein sequence ID" value="SDY96776.1"/>
    <property type="molecule type" value="Genomic_DNA"/>
</dbReference>
<keyword evidence="5 7" id="KW-1133">Transmembrane helix</keyword>
<comment type="function">
    <text evidence="7">Catalyzes the initial step of the lipid cycle reactions in the biosynthesis of the cell wall peptidoglycan: transfers peptidoglycan precursor phospho-MurNAc-pentapeptide from UDP-MurNAc-pentapeptide onto the lipid carrier undecaprenyl phosphate, yielding undecaprenyl-pyrophosphoryl-MurNAc-pentapeptide, known as lipid I.</text>
</comment>
<dbReference type="AlphaFoldDB" id="A0A1H3P6M4"/>
<name>A0A1H3P6M4_9ACTN</name>
<keyword evidence="7" id="KW-0133">Cell shape</keyword>
<dbReference type="UniPathway" id="UPA00219"/>
<feature type="transmembrane region" description="Helical" evidence="7">
    <location>
        <begin position="178"/>
        <end position="197"/>
    </location>
</feature>
<dbReference type="GO" id="GO:0008963">
    <property type="term" value="F:phospho-N-acetylmuramoyl-pentapeptide-transferase activity"/>
    <property type="evidence" value="ECO:0007669"/>
    <property type="project" value="UniProtKB-UniRule"/>
</dbReference>
<dbReference type="NCBIfam" id="TIGR00445">
    <property type="entry name" value="mraY"/>
    <property type="match status" value="1"/>
</dbReference>
<evidence type="ECO:0000256" key="2">
    <source>
        <dbReference type="ARBA" id="ARBA00005583"/>
    </source>
</evidence>
<dbReference type="PROSITE" id="PS01347">
    <property type="entry name" value="MRAY_1"/>
    <property type="match status" value="1"/>
</dbReference>
<feature type="binding site" evidence="9">
    <location>
        <position position="196"/>
    </location>
    <ligand>
        <name>Mg(2+)</name>
        <dbReference type="ChEBI" id="CHEBI:18420"/>
    </ligand>
</feature>
<evidence type="ECO:0000256" key="9">
    <source>
        <dbReference type="PIRSR" id="PIRSR600715-1"/>
    </source>
</evidence>
<keyword evidence="7 9" id="KW-0460">Magnesium</keyword>
<dbReference type="PANTHER" id="PTHR22926">
    <property type="entry name" value="PHOSPHO-N-ACETYLMURAMOYL-PENTAPEPTIDE-TRANSFERASE"/>
    <property type="match status" value="1"/>
</dbReference>
<feature type="transmembrane region" description="Helical" evidence="7">
    <location>
        <begin position="300"/>
        <end position="323"/>
    </location>
</feature>
<comment type="subcellular location">
    <subcellularLocation>
        <location evidence="7">Cell membrane</location>
        <topology evidence="7">Multi-pass membrane protein</topology>
    </subcellularLocation>
    <subcellularLocation>
        <location evidence="1">Membrane</location>
        <topology evidence="1">Multi-pass membrane protein</topology>
    </subcellularLocation>
</comment>
<keyword evidence="7" id="KW-1003">Cell membrane</keyword>
<dbReference type="Proteomes" id="UP000199632">
    <property type="component" value="Unassembled WGS sequence"/>
</dbReference>
<keyword evidence="7 9" id="KW-0479">Metal-binding</keyword>
<keyword evidence="6 7" id="KW-0472">Membrane</keyword>
<keyword evidence="7" id="KW-0573">Peptidoglycan synthesis</keyword>
<organism evidence="10 11">
    <name type="scientific">Asanoa ishikariensis</name>
    <dbReference type="NCBI Taxonomy" id="137265"/>
    <lineage>
        <taxon>Bacteria</taxon>
        <taxon>Bacillati</taxon>
        <taxon>Actinomycetota</taxon>
        <taxon>Actinomycetes</taxon>
        <taxon>Micromonosporales</taxon>
        <taxon>Micromonosporaceae</taxon>
        <taxon>Asanoa</taxon>
    </lineage>
</organism>
<dbReference type="CDD" id="cd06852">
    <property type="entry name" value="GT_MraY"/>
    <property type="match status" value="1"/>
</dbReference>
<evidence type="ECO:0000313" key="10">
    <source>
        <dbReference type="EMBL" id="SDY96776.1"/>
    </source>
</evidence>
<feature type="transmembrane region" description="Helical" evidence="7">
    <location>
        <begin position="350"/>
        <end position="370"/>
    </location>
</feature>
<dbReference type="InterPro" id="IPR000715">
    <property type="entry name" value="Glycosyl_transferase_4"/>
</dbReference>
<keyword evidence="4 7" id="KW-0812">Transmembrane</keyword>
<comment type="cofactor">
    <cofactor evidence="7 9">
        <name>Mg(2+)</name>
        <dbReference type="ChEBI" id="CHEBI:18420"/>
    </cofactor>
</comment>
<feature type="transmembrane region" description="Helical" evidence="7">
    <location>
        <begin position="48"/>
        <end position="67"/>
    </location>
</feature>
<dbReference type="InterPro" id="IPR018480">
    <property type="entry name" value="PNAcMuramoyl-5peptid_Trfase_CS"/>
</dbReference>
<dbReference type="RefSeq" id="WP_090790526.1">
    <property type="nucleotide sequence ID" value="NZ_BOND01000025.1"/>
</dbReference>
<keyword evidence="3 7" id="KW-0808">Transferase</keyword>
<keyword evidence="7" id="KW-0132">Cell division</keyword>
<feature type="transmembrane region" description="Helical" evidence="7">
    <location>
        <begin position="87"/>
        <end position="105"/>
    </location>
</feature>
<dbReference type="GO" id="GO:0009252">
    <property type="term" value="P:peptidoglycan biosynthetic process"/>
    <property type="evidence" value="ECO:0007669"/>
    <property type="project" value="UniProtKB-UniRule"/>
</dbReference>
<dbReference type="GO" id="GO:0051992">
    <property type="term" value="F:UDP-N-acetylmuramoyl-L-alanyl-D-glutamyl-meso-2,6-diaminopimelyl-D-alanyl-D-alanine:undecaprenyl-phosphate transferase activity"/>
    <property type="evidence" value="ECO:0007669"/>
    <property type="project" value="RHEA"/>
</dbReference>
<dbReference type="PANTHER" id="PTHR22926:SF5">
    <property type="entry name" value="PHOSPHO-N-ACETYLMURAMOYL-PENTAPEPTIDE-TRANSFERASE HOMOLOG"/>
    <property type="match status" value="1"/>
</dbReference>
<dbReference type="GO" id="GO:0005886">
    <property type="term" value="C:plasma membrane"/>
    <property type="evidence" value="ECO:0007669"/>
    <property type="project" value="UniProtKB-SubCell"/>
</dbReference>
<accession>A0A1H3P6M4</accession>
<evidence type="ECO:0000256" key="6">
    <source>
        <dbReference type="ARBA" id="ARBA00023136"/>
    </source>
</evidence>
<gene>
    <name evidence="7" type="primary">mraY</name>
    <name evidence="10" type="ORF">SAMN05421684_2625</name>
</gene>
<feature type="transmembrane region" description="Helical" evidence="7">
    <location>
        <begin position="204"/>
        <end position="224"/>
    </location>
</feature>
<dbReference type="GO" id="GO:0051301">
    <property type="term" value="P:cell division"/>
    <property type="evidence" value="ECO:0007669"/>
    <property type="project" value="UniProtKB-KW"/>
</dbReference>
<dbReference type="Pfam" id="PF10555">
    <property type="entry name" value="MraY_sig1"/>
    <property type="match status" value="1"/>
</dbReference>
<dbReference type="GO" id="GO:0008360">
    <property type="term" value="P:regulation of cell shape"/>
    <property type="evidence" value="ECO:0007669"/>
    <property type="project" value="UniProtKB-KW"/>
</dbReference>
<evidence type="ECO:0000313" key="11">
    <source>
        <dbReference type="Proteomes" id="UP000199632"/>
    </source>
</evidence>
<dbReference type="STRING" id="137265.SAMN05421684_2625"/>
<dbReference type="PROSITE" id="PS01348">
    <property type="entry name" value="MRAY_2"/>
    <property type="match status" value="1"/>
</dbReference>
<evidence type="ECO:0000256" key="3">
    <source>
        <dbReference type="ARBA" id="ARBA00022679"/>
    </source>
</evidence>
<dbReference type="GO" id="GO:0071555">
    <property type="term" value="P:cell wall organization"/>
    <property type="evidence" value="ECO:0007669"/>
    <property type="project" value="UniProtKB-KW"/>
</dbReference>
<dbReference type="EC" id="2.7.8.13" evidence="7 8"/>
<protein>
    <recommendedName>
        <fullName evidence="7 8">Phospho-N-acetylmuramoyl-pentapeptide-transferase</fullName>
        <ecNumber evidence="7 8">2.7.8.13</ecNumber>
    </recommendedName>
    <alternativeName>
        <fullName evidence="7">UDP-MurNAc-pentapeptide phosphotransferase</fullName>
    </alternativeName>
</protein>
<feature type="transmembrane region" description="Helical" evidence="7">
    <location>
        <begin position="125"/>
        <end position="142"/>
    </location>
</feature>
<dbReference type="GO" id="GO:0046872">
    <property type="term" value="F:metal ion binding"/>
    <property type="evidence" value="ECO:0007669"/>
    <property type="project" value="UniProtKB-KW"/>
</dbReference>
<evidence type="ECO:0000256" key="7">
    <source>
        <dbReference type="HAMAP-Rule" id="MF_00038"/>
    </source>
</evidence>
<feature type="binding site" evidence="9">
    <location>
        <position position="279"/>
    </location>
    <ligand>
        <name>Mg(2+)</name>
        <dbReference type="ChEBI" id="CHEBI:18420"/>
    </ligand>
</feature>
<feature type="transmembrane region" description="Helical" evidence="7">
    <location>
        <begin position="6"/>
        <end position="27"/>
    </location>
</feature>
<dbReference type="HAMAP" id="MF_00038">
    <property type="entry name" value="MraY"/>
    <property type="match status" value="1"/>
</dbReference>
<feature type="transmembrane region" description="Helical" evidence="7">
    <location>
        <begin position="275"/>
        <end position="294"/>
    </location>
</feature>
<dbReference type="Pfam" id="PF00953">
    <property type="entry name" value="Glycos_transf_4"/>
    <property type="match status" value="1"/>
</dbReference>
<evidence type="ECO:0000256" key="4">
    <source>
        <dbReference type="ARBA" id="ARBA00022692"/>
    </source>
</evidence>
<feature type="transmembrane region" description="Helical" evidence="7">
    <location>
        <begin position="251"/>
        <end position="268"/>
    </location>
</feature>
<dbReference type="OrthoDB" id="9805475at2"/>
<evidence type="ECO:0000256" key="8">
    <source>
        <dbReference type="NCBIfam" id="TIGR00445"/>
    </source>
</evidence>
<comment type="catalytic activity">
    <reaction evidence="7">
        <text>UDP-N-acetyl-alpha-D-muramoyl-L-alanyl-gamma-D-glutamyl-meso-2,6-diaminopimeloyl-D-alanyl-D-alanine + di-trans,octa-cis-undecaprenyl phosphate = di-trans,octa-cis-undecaprenyl diphospho-N-acetyl-alpha-D-muramoyl-L-alanyl-D-glutamyl-meso-2,6-diaminopimeloyl-D-alanyl-D-alanine + UMP</text>
        <dbReference type="Rhea" id="RHEA:28386"/>
        <dbReference type="ChEBI" id="CHEBI:57865"/>
        <dbReference type="ChEBI" id="CHEBI:60392"/>
        <dbReference type="ChEBI" id="CHEBI:61386"/>
        <dbReference type="ChEBI" id="CHEBI:61387"/>
        <dbReference type="EC" id="2.7.8.13"/>
    </reaction>
</comment>
<proteinExistence type="inferred from homology"/>